<dbReference type="FunFam" id="2.40.110.10:FF:000003">
    <property type="entry name" value="Acyl-coenzyme A oxidase"/>
    <property type="match status" value="1"/>
</dbReference>
<comment type="pathway">
    <text evidence="4">Lipid metabolism; peroxisomal fatty acid beta-oxidation.</text>
</comment>
<evidence type="ECO:0000256" key="4">
    <source>
        <dbReference type="ARBA" id="ARBA00004846"/>
    </source>
</evidence>
<keyword evidence="10" id="KW-0443">Lipid metabolism</keyword>
<evidence type="ECO:0000259" key="16">
    <source>
        <dbReference type="Pfam" id="PF02770"/>
    </source>
</evidence>
<dbReference type="PANTHER" id="PTHR10909">
    <property type="entry name" value="ELECTRON TRANSPORT OXIDOREDUCTASE"/>
    <property type="match status" value="1"/>
</dbReference>
<evidence type="ECO:0000256" key="13">
    <source>
        <dbReference type="PIRSR" id="PIRSR000168-1"/>
    </source>
</evidence>
<evidence type="ECO:0000313" key="20">
    <source>
        <dbReference type="Proteomes" id="UP000769157"/>
    </source>
</evidence>
<accession>A0A9P8P2K0</accession>
<dbReference type="InterPro" id="IPR036250">
    <property type="entry name" value="AcylCo_DH-like_C"/>
</dbReference>
<protein>
    <recommendedName>
        <fullName evidence="12">Acyl-coenzyme A oxidase</fullName>
    </recommendedName>
</protein>
<dbReference type="InterPro" id="IPR002655">
    <property type="entry name" value="Acyl-CoA_oxidase_C"/>
</dbReference>
<evidence type="ECO:0000256" key="14">
    <source>
        <dbReference type="PIRSR" id="PIRSR000168-2"/>
    </source>
</evidence>
<evidence type="ECO:0000313" key="19">
    <source>
        <dbReference type="EMBL" id="KAH3664037.1"/>
    </source>
</evidence>
<evidence type="ECO:0000259" key="15">
    <source>
        <dbReference type="Pfam" id="PF01756"/>
    </source>
</evidence>
<feature type="active site" description="Proton acceptor" evidence="13">
    <location>
        <position position="449"/>
    </location>
</feature>
<keyword evidence="6 12" id="KW-0285">Flavoprotein</keyword>
<keyword evidence="11" id="KW-0576">Peroxisome</keyword>
<evidence type="ECO:0000256" key="10">
    <source>
        <dbReference type="ARBA" id="ARBA00023098"/>
    </source>
</evidence>
<comment type="similarity">
    <text evidence="5 12">Belongs to the acyl-CoA oxidase family.</text>
</comment>
<dbReference type="InterPro" id="IPR006091">
    <property type="entry name" value="Acyl-CoA_Oxase/DH_mid-dom"/>
</dbReference>
<evidence type="ECO:0000256" key="12">
    <source>
        <dbReference type="PIRNR" id="PIRNR000168"/>
    </source>
</evidence>
<dbReference type="EMBL" id="JAEUBE010000352">
    <property type="protein sequence ID" value="KAH3664037.1"/>
    <property type="molecule type" value="Genomic_DNA"/>
</dbReference>
<dbReference type="GO" id="GO:0005504">
    <property type="term" value="F:fatty acid binding"/>
    <property type="evidence" value="ECO:0007669"/>
    <property type="project" value="TreeGrafter"/>
</dbReference>
<name>A0A9P8P2K0_9ASCO</name>
<dbReference type="PIRSF" id="PIRSF000168">
    <property type="entry name" value="Acyl-CoA_oxidase"/>
    <property type="match status" value="1"/>
</dbReference>
<dbReference type="OrthoDB" id="538336at2759"/>
<dbReference type="SUPFAM" id="SSF56645">
    <property type="entry name" value="Acyl-CoA dehydrogenase NM domain-like"/>
    <property type="match status" value="1"/>
</dbReference>
<feature type="binding site" evidence="14">
    <location>
        <position position="157"/>
    </location>
    <ligand>
        <name>FAD</name>
        <dbReference type="ChEBI" id="CHEBI:57692"/>
    </ligand>
</feature>
<dbReference type="GeneID" id="70236716"/>
<evidence type="ECO:0000259" key="18">
    <source>
        <dbReference type="Pfam" id="PF22924"/>
    </source>
</evidence>
<dbReference type="RefSeq" id="XP_046060317.1">
    <property type="nucleotide sequence ID" value="XM_046205863.1"/>
</dbReference>
<comment type="cofactor">
    <cofactor evidence="2">
        <name>FAD</name>
        <dbReference type="ChEBI" id="CHEBI:57692"/>
    </cofactor>
</comment>
<keyword evidence="8" id="KW-0276">Fatty acid metabolism</keyword>
<feature type="domain" description="Acyl-CoA oxidase/dehydrogenase middle" evidence="16">
    <location>
        <begin position="153"/>
        <end position="262"/>
    </location>
</feature>
<reference evidence="19" key="2">
    <citation type="submission" date="2021-01" db="EMBL/GenBank/DDBJ databases">
        <authorList>
            <person name="Schikora-Tamarit M.A."/>
        </authorList>
    </citation>
    <scope>NUCLEOTIDE SEQUENCE</scope>
    <source>
        <strain evidence="19">CBS6075</strain>
    </source>
</reference>
<evidence type="ECO:0000256" key="2">
    <source>
        <dbReference type="ARBA" id="ARBA00001974"/>
    </source>
</evidence>
<reference evidence="19" key="1">
    <citation type="journal article" date="2021" name="Open Biol.">
        <title>Shared evolutionary footprints suggest mitochondrial oxidative damage underlies multiple complex I losses in fungi.</title>
        <authorList>
            <person name="Schikora-Tamarit M.A."/>
            <person name="Marcet-Houben M."/>
            <person name="Nosek J."/>
            <person name="Gabaldon T."/>
        </authorList>
    </citation>
    <scope>NUCLEOTIDE SEQUENCE</scope>
    <source>
        <strain evidence="19">CBS6075</strain>
    </source>
</reference>
<keyword evidence="7 12" id="KW-0274">FAD</keyword>
<dbReference type="Pfam" id="PF22924">
    <property type="entry name" value="ACOX_C_alpha1"/>
    <property type="match status" value="1"/>
</dbReference>
<evidence type="ECO:0000256" key="1">
    <source>
        <dbReference type="ARBA" id="ARBA00001201"/>
    </source>
</evidence>
<dbReference type="GO" id="GO:0003997">
    <property type="term" value="F:acyl-CoA oxidase activity"/>
    <property type="evidence" value="ECO:0007669"/>
    <property type="project" value="UniProtKB-EC"/>
</dbReference>
<dbReference type="Gene3D" id="1.10.540.10">
    <property type="entry name" value="Acyl-CoA dehydrogenase/oxidase, N-terminal domain"/>
    <property type="match status" value="1"/>
</dbReference>
<comment type="catalytic activity">
    <reaction evidence="1">
        <text>a 2,3-saturated acyl-CoA + O2 = a (2E)-enoyl-CoA + H2O2</text>
        <dbReference type="Rhea" id="RHEA:38959"/>
        <dbReference type="ChEBI" id="CHEBI:15379"/>
        <dbReference type="ChEBI" id="CHEBI:16240"/>
        <dbReference type="ChEBI" id="CHEBI:58856"/>
        <dbReference type="ChEBI" id="CHEBI:65111"/>
        <dbReference type="EC" id="1.3.3.6"/>
    </reaction>
</comment>
<evidence type="ECO:0000256" key="6">
    <source>
        <dbReference type="ARBA" id="ARBA00022630"/>
    </source>
</evidence>
<evidence type="ECO:0000256" key="11">
    <source>
        <dbReference type="ARBA" id="ARBA00023140"/>
    </source>
</evidence>
<keyword evidence="20" id="KW-1185">Reference proteome</keyword>
<sequence length="694" mass="77560">MSCTMPGTKEPNPADLIWSERLKTDFDINKMHAFLEGSEPEALETLRLMQQLERDPILTAGPSYYEMSKNEHREATARKIMRMAQYMEIDAPNYARFQNRLNLIAVVDPQLGTRIGVHLGLFLGAVRGNGTEAQFKYWAEERGAIRMNGVYGCFAMTEMAHGSNVAALETTATYNKESDSIFINTPHVGATKWWIGGAAHSATHTVCFARLIVDGKDYGVKTFVVPLRDTRHELHPGVSLGDIGAKMGRDGIDNGWIQFSNVEIPREFMLSKYTTITDEGEVVDPPLAQLAYGALLGGRVTMVTDSFRTSERFITIALRYSVGRKQFANKGSTTENQLINYPLHQKRLLPYLSWTYGMAIASHVIQQSYKQTLEKLDEGVASGDFAQLQDAIAALKELFGDSASLKSTCTWKCLELIEECRQSCGGHAYSAYSGFAKGYVDHAVQCTWEGDNNILAQNSGRITIQKVMKFNKSGNRPRAGYEFLADALKSQGGLNKQSVQQLDKLLGAMNLLIYRMAADCAQTVEKTGDWDAIASEKLTLSKMYAARFILDKWIQRLNTLNENNGSIDKPLFMLAQIFALSNVEAFGSHFLRFGIVSAEVYKTLLEQLGKICKEVRPYVIGLSDSFKMSDFFINSTLGSYNGDIYEHYYGVVKNLNNPALTKASYSTSFERDMQRPSVAERECFERSSKTLSKL</sequence>
<evidence type="ECO:0000256" key="5">
    <source>
        <dbReference type="ARBA" id="ARBA00006288"/>
    </source>
</evidence>
<comment type="caution">
    <text evidence="19">The sequence shown here is derived from an EMBL/GenBank/DDBJ whole genome shotgun (WGS) entry which is preliminary data.</text>
</comment>
<dbReference type="FunFam" id="1.20.140.10:FF:000015">
    <property type="entry name" value="Acyl-coenzyme A oxidase"/>
    <property type="match status" value="1"/>
</dbReference>
<evidence type="ECO:0000256" key="3">
    <source>
        <dbReference type="ARBA" id="ARBA00004275"/>
    </source>
</evidence>
<dbReference type="Gene3D" id="2.40.110.10">
    <property type="entry name" value="Butyryl-CoA Dehydrogenase, subunit A, domain 2"/>
    <property type="match status" value="1"/>
</dbReference>
<dbReference type="AlphaFoldDB" id="A0A9P8P2K0"/>
<proteinExistence type="inferred from homology"/>
<feature type="domain" description="Acyl-CoA oxidase C-terminal" evidence="15">
    <location>
        <begin position="502"/>
        <end position="668"/>
    </location>
</feature>
<feature type="domain" description="Acyl-coenzyme A oxidase N-terminal" evidence="17">
    <location>
        <begin position="27"/>
        <end position="140"/>
    </location>
</feature>
<comment type="subcellular location">
    <subcellularLocation>
        <location evidence="3">Peroxisome</location>
    </subcellularLocation>
</comment>
<dbReference type="GO" id="GO:0071949">
    <property type="term" value="F:FAD binding"/>
    <property type="evidence" value="ECO:0007669"/>
    <property type="project" value="InterPro"/>
</dbReference>
<dbReference type="GO" id="GO:0005777">
    <property type="term" value="C:peroxisome"/>
    <property type="evidence" value="ECO:0007669"/>
    <property type="project" value="UniProtKB-SubCell"/>
</dbReference>
<dbReference type="Gene3D" id="1.20.140.10">
    <property type="entry name" value="Butyryl-CoA Dehydrogenase, subunit A, domain 3"/>
    <property type="match status" value="2"/>
</dbReference>
<dbReference type="PANTHER" id="PTHR10909:SF352">
    <property type="entry name" value="ACYL-COENZYME A OXIDASE-LIKE PROTEIN"/>
    <property type="match status" value="1"/>
</dbReference>
<dbReference type="Pfam" id="PF01756">
    <property type="entry name" value="ACOX"/>
    <property type="match status" value="1"/>
</dbReference>
<dbReference type="Pfam" id="PF02770">
    <property type="entry name" value="Acyl-CoA_dh_M"/>
    <property type="match status" value="1"/>
</dbReference>
<evidence type="ECO:0000256" key="8">
    <source>
        <dbReference type="ARBA" id="ARBA00022832"/>
    </source>
</evidence>
<organism evidence="19 20">
    <name type="scientific">Ogataea philodendri</name>
    <dbReference type="NCBI Taxonomy" id="1378263"/>
    <lineage>
        <taxon>Eukaryota</taxon>
        <taxon>Fungi</taxon>
        <taxon>Dikarya</taxon>
        <taxon>Ascomycota</taxon>
        <taxon>Saccharomycotina</taxon>
        <taxon>Pichiomycetes</taxon>
        <taxon>Pichiales</taxon>
        <taxon>Pichiaceae</taxon>
        <taxon>Ogataea</taxon>
    </lineage>
</organism>
<dbReference type="InterPro" id="IPR029320">
    <property type="entry name" value="Acyl-CoA_ox_N"/>
</dbReference>
<keyword evidence="9" id="KW-0560">Oxidoreductase</keyword>
<dbReference type="FunFam" id="1.10.540.10:FF:000018">
    <property type="entry name" value="Acyl-coenzyme A oxidase"/>
    <property type="match status" value="1"/>
</dbReference>
<evidence type="ECO:0000259" key="17">
    <source>
        <dbReference type="Pfam" id="PF14749"/>
    </source>
</evidence>
<dbReference type="InterPro" id="IPR046373">
    <property type="entry name" value="Acyl-CoA_Oxase/DH_mid-dom_sf"/>
</dbReference>
<dbReference type="Proteomes" id="UP000769157">
    <property type="component" value="Unassembled WGS sequence"/>
</dbReference>
<dbReference type="InterPro" id="IPR012258">
    <property type="entry name" value="Acyl-CoA_oxidase"/>
</dbReference>
<gene>
    <name evidence="19" type="ORF">OGAPHI_004751</name>
</gene>
<dbReference type="InterPro" id="IPR055060">
    <property type="entry name" value="ACOX_C_alpha1"/>
</dbReference>
<feature type="domain" description="Acyl-CoA oxidase C-alpha1" evidence="18">
    <location>
        <begin position="292"/>
        <end position="462"/>
    </location>
</feature>
<feature type="binding site" evidence="14">
    <location>
        <position position="196"/>
    </location>
    <ligand>
        <name>FAD</name>
        <dbReference type="ChEBI" id="CHEBI:57692"/>
    </ligand>
</feature>
<evidence type="ECO:0000256" key="7">
    <source>
        <dbReference type="ARBA" id="ARBA00022827"/>
    </source>
</evidence>
<dbReference type="GO" id="GO:0055088">
    <property type="term" value="P:lipid homeostasis"/>
    <property type="evidence" value="ECO:0007669"/>
    <property type="project" value="TreeGrafter"/>
</dbReference>
<dbReference type="InterPro" id="IPR037069">
    <property type="entry name" value="AcylCoA_DH/ox_N_sf"/>
</dbReference>
<dbReference type="InterPro" id="IPR009100">
    <property type="entry name" value="AcylCoA_DH/oxidase_NM_dom_sf"/>
</dbReference>
<dbReference type="GO" id="GO:0033540">
    <property type="term" value="P:fatty acid beta-oxidation using acyl-CoA oxidase"/>
    <property type="evidence" value="ECO:0007669"/>
    <property type="project" value="TreeGrafter"/>
</dbReference>
<evidence type="ECO:0000256" key="9">
    <source>
        <dbReference type="ARBA" id="ARBA00023002"/>
    </source>
</evidence>
<dbReference type="SUPFAM" id="SSF47203">
    <property type="entry name" value="Acyl-CoA dehydrogenase C-terminal domain-like"/>
    <property type="match status" value="2"/>
</dbReference>
<dbReference type="Pfam" id="PF14749">
    <property type="entry name" value="Acyl-CoA_ox_N"/>
    <property type="match status" value="1"/>
</dbReference>